<dbReference type="EMBL" id="JAKGSG010000071">
    <property type="protein sequence ID" value="MCF4123737.1"/>
    <property type="molecule type" value="Genomic_DNA"/>
</dbReference>
<gene>
    <name evidence="2" type="ORF">L1785_22515</name>
</gene>
<feature type="region of interest" description="Disordered" evidence="1">
    <location>
        <begin position="240"/>
        <end position="283"/>
    </location>
</feature>
<feature type="non-terminal residue" evidence="2">
    <location>
        <position position="1"/>
    </location>
</feature>
<sequence length="283" mass="29489">GHLMVVGYGPAGPERSRLIATELRDALDATTVQVHIQDGTWRTRAGLAGPWGVATALPRPAGPGLPDLAATKDELRTSMAPLPWPVFGSPSPATLAGLEKLSPALRADVARRTLDNVAAGNDPVAQTELLAHLATSDLVTRDIILGHALDGTDTEARVNALVQTFRSAPAENRQALAALAAAATYLAAWNPPHVRELLAHADSHSTLAGLVSTAVDAGVNPHKLRSTLLRAVSIELDEAEHAGTANDRTRPDVPGTSKVQRKPAAPPAPARPAPSARKSAPEL</sequence>
<comment type="caution">
    <text evidence="2">The sequence shown here is derived from an EMBL/GenBank/DDBJ whole genome shotgun (WGS) entry which is preliminary data.</text>
</comment>
<dbReference type="RefSeq" id="WP_236091483.1">
    <property type="nucleotide sequence ID" value="NZ_JAKGSG010000071.1"/>
</dbReference>
<evidence type="ECO:0000256" key="1">
    <source>
        <dbReference type="SAM" id="MobiDB-lite"/>
    </source>
</evidence>
<evidence type="ECO:0000313" key="3">
    <source>
        <dbReference type="Proteomes" id="UP001165405"/>
    </source>
</evidence>
<proteinExistence type="predicted"/>
<protein>
    <recommendedName>
        <fullName evidence="4">DUF4192 domain-containing protein</fullName>
    </recommendedName>
</protein>
<reference evidence="2" key="1">
    <citation type="submission" date="2022-01" db="EMBL/GenBank/DDBJ databases">
        <title>Antribacter sp. nov., isolated from Guizhou of China.</title>
        <authorList>
            <person name="Chengliang C."/>
            <person name="Ya Z."/>
        </authorList>
    </citation>
    <scope>NUCLEOTIDE SEQUENCE</scope>
    <source>
        <strain evidence="2">KLBMP 9083</strain>
    </source>
</reference>
<evidence type="ECO:0000313" key="2">
    <source>
        <dbReference type="EMBL" id="MCF4123737.1"/>
    </source>
</evidence>
<keyword evidence="3" id="KW-1185">Reference proteome</keyword>
<dbReference type="AlphaFoldDB" id="A0AA41UBH0"/>
<organism evidence="2 3">
    <name type="scientific">Antribacter soli</name>
    <dbReference type="NCBI Taxonomy" id="2910976"/>
    <lineage>
        <taxon>Bacteria</taxon>
        <taxon>Bacillati</taxon>
        <taxon>Actinomycetota</taxon>
        <taxon>Actinomycetes</taxon>
        <taxon>Micrococcales</taxon>
        <taxon>Promicromonosporaceae</taxon>
        <taxon>Antribacter</taxon>
    </lineage>
</organism>
<accession>A0AA41UBH0</accession>
<feature type="compositionally biased region" description="Low complexity" evidence="1">
    <location>
        <begin position="273"/>
        <end position="283"/>
    </location>
</feature>
<name>A0AA41UBH0_9MICO</name>
<evidence type="ECO:0008006" key="4">
    <source>
        <dbReference type="Google" id="ProtNLM"/>
    </source>
</evidence>
<dbReference type="Proteomes" id="UP001165405">
    <property type="component" value="Unassembled WGS sequence"/>
</dbReference>